<dbReference type="PANTHER" id="PTHR34136">
    <property type="match status" value="1"/>
</dbReference>
<accession>A0ABN3A100</accession>
<keyword evidence="2" id="KW-0808">Transferase</keyword>
<evidence type="ECO:0000313" key="4">
    <source>
        <dbReference type="Proteomes" id="UP001422759"/>
    </source>
</evidence>
<sequence>MTGTYGTGRAGEAGEARRMVLGGTPADGWDLAGLLLRVKDRLTGPPARPLVVASSNLDHLHHFGRGGAHAGVVERAEQDADWLVLLDGMPLVWQARRLTGSPWERLTGADLLPDLLSVAASAGARVGFLGGQPETHRLLAARLAEEWPELVVAGYWAPSRAELTAPGGAAELAGQVRLAAVDLLVVGLGKPRQEAWLADHAVTSGIRVGLAVGAAADFLAGVVDRAPDRWRNSGLEWLYRLVLEPRRLARRYLLQGPRAALRLLLASRG</sequence>
<dbReference type="EMBL" id="BAAANT010000030">
    <property type="protein sequence ID" value="GAA2150969.1"/>
    <property type="molecule type" value="Genomic_DNA"/>
</dbReference>
<dbReference type="Pfam" id="PF03808">
    <property type="entry name" value="Glyco_tran_WecG"/>
    <property type="match status" value="1"/>
</dbReference>
<dbReference type="PANTHER" id="PTHR34136:SF1">
    <property type="entry name" value="UDP-N-ACETYL-D-MANNOSAMINURONIC ACID TRANSFERASE"/>
    <property type="match status" value="1"/>
</dbReference>
<organism evidence="3 4">
    <name type="scientific">Kitasatospora kazusensis</name>
    <dbReference type="NCBI Taxonomy" id="407974"/>
    <lineage>
        <taxon>Bacteria</taxon>
        <taxon>Bacillati</taxon>
        <taxon>Actinomycetota</taxon>
        <taxon>Actinomycetes</taxon>
        <taxon>Kitasatosporales</taxon>
        <taxon>Streptomycetaceae</taxon>
        <taxon>Kitasatospora</taxon>
    </lineage>
</organism>
<dbReference type="CDD" id="cd06533">
    <property type="entry name" value="Glyco_transf_WecG_TagA"/>
    <property type="match status" value="1"/>
</dbReference>
<evidence type="ECO:0000313" key="3">
    <source>
        <dbReference type="EMBL" id="GAA2150969.1"/>
    </source>
</evidence>
<comment type="caution">
    <text evidence="3">The sequence shown here is derived from an EMBL/GenBank/DDBJ whole genome shotgun (WGS) entry which is preliminary data.</text>
</comment>
<name>A0ABN3A100_9ACTN</name>
<reference evidence="3 4" key="1">
    <citation type="journal article" date="2019" name="Int. J. Syst. Evol. Microbiol.">
        <title>The Global Catalogue of Microorganisms (GCM) 10K type strain sequencing project: providing services to taxonomists for standard genome sequencing and annotation.</title>
        <authorList>
            <consortium name="The Broad Institute Genomics Platform"/>
            <consortium name="The Broad Institute Genome Sequencing Center for Infectious Disease"/>
            <person name="Wu L."/>
            <person name="Ma J."/>
        </authorList>
    </citation>
    <scope>NUCLEOTIDE SEQUENCE [LARGE SCALE GENOMIC DNA]</scope>
    <source>
        <strain evidence="3 4">JCM 14560</strain>
    </source>
</reference>
<dbReference type="Proteomes" id="UP001422759">
    <property type="component" value="Unassembled WGS sequence"/>
</dbReference>
<protein>
    <recommendedName>
        <fullName evidence="5">N-acetylglucosaminyldiphosphoundecaprenol N-acetyl-beta-D-mannosaminyltransferase</fullName>
    </recommendedName>
</protein>
<keyword evidence="1" id="KW-0328">Glycosyltransferase</keyword>
<proteinExistence type="predicted"/>
<evidence type="ECO:0000256" key="1">
    <source>
        <dbReference type="ARBA" id="ARBA00022676"/>
    </source>
</evidence>
<evidence type="ECO:0000256" key="2">
    <source>
        <dbReference type="ARBA" id="ARBA00022679"/>
    </source>
</evidence>
<dbReference type="NCBIfam" id="TIGR00696">
    <property type="entry name" value="wecG_tagA_cpsF"/>
    <property type="match status" value="1"/>
</dbReference>
<dbReference type="InterPro" id="IPR004629">
    <property type="entry name" value="WecG_TagA_CpsF"/>
</dbReference>
<dbReference type="RefSeq" id="WP_344467806.1">
    <property type="nucleotide sequence ID" value="NZ_BAAANT010000030.1"/>
</dbReference>
<evidence type="ECO:0008006" key="5">
    <source>
        <dbReference type="Google" id="ProtNLM"/>
    </source>
</evidence>
<keyword evidence="4" id="KW-1185">Reference proteome</keyword>
<gene>
    <name evidence="3" type="ORF">GCM10009760_45860</name>
</gene>